<name>A0A914VCG5_9BILA</name>
<evidence type="ECO:0000256" key="2">
    <source>
        <dbReference type="ARBA" id="ARBA00022980"/>
    </source>
</evidence>
<dbReference type="GO" id="GO:0005840">
    <property type="term" value="C:ribosome"/>
    <property type="evidence" value="ECO:0007669"/>
    <property type="project" value="UniProtKB-KW"/>
</dbReference>
<dbReference type="Gene3D" id="2.20.28.120">
    <property type="entry name" value="Ribosomal protein L33"/>
    <property type="match status" value="1"/>
</dbReference>
<dbReference type="GO" id="GO:1990904">
    <property type="term" value="C:ribonucleoprotein complex"/>
    <property type="evidence" value="ECO:0007669"/>
    <property type="project" value="UniProtKB-KW"/>
</dbReference>
<protein>
    <submittedName>
        <fullName evidence="5">Uncharacterized protein</fullName>
    </submittedName>
</protein>
<keyword evidence="2" id="KW-0689">Ribosomal protein</keyword>
<dbReference type="Proteomes" id="UP000887566">
    <property type="component" value="Unplaced"/>
</dbReference>
<comment type="similarity">
    <text evidence="1">Belongs to the bacterial ribosomal protein bL33 family.</text>
</comment>
<evidence type="ECO:0000256" key="1">
    <source>
        <dbReference type="ARBA" id="ARBA00007596"/>
    </source>
</evidence>
<evidence type="ECO:0000313" key="4">
    <source>
        <dbReference type="Proteomes" id="UP000887566"/>
    </source>
</evidence>
<keyword evidence="3" id="KW-0687">Ribonucleoprotein</keyword>
<dbReference type="WBParaSite" id="PSAMB.scaffold18179size981.g37512.t1">
    <property type="protein sequence ID" value="PSAMB.scaffold18179size981.g37512.t1"/>
    <property type="gene ID" value="PSAMB.scaffold18179size981.g37512"/>
</dbReference>
<proteinExistence type="inferred from homology"/>
<sequence length="82" mass="9376">MPAKSKWVIVILESVISGHPKIWIRDRAAEKFSGIFFDPQIGREVLFKEQKHLKGKTSMEPRTREVFNILDTTPVKAAVAKK</sequence>
<dbReference type="AlphaFoldDB" id="A0A914VCG5"/>
<evidence type="ECO:0000256" key="3">
    <source>
        <dbReference type="ARBA" id="ARBA00023274"/>
    </source>
</evidence>
<accession>A0A914VCG5</accession>
<evidence type="ECO:0000313" key="5">
    <source>
        <dbReference type="WBParaSite" id="PSAMB.scaffold18179size981.g37512.t1"/>
    </source>
</evidence>
<keyword evidence="4" id="KW-1185">Reference proteome</keyword>
<reference evidence="5" key="1">
    <citation type="submission" date="2022-11" db="UniProtKB">
        <authorList>
            <consortium name="WormBaseParasite"/>
        </authorList>
    </citation>
    <scope>IDENTIFICATION</scope>
</reference>
<organism evidence="4 5">
    <name type="scientific">Plectus sambesii</name>
    <dbReference type="NCBI Taxonomy" id="2011161"/>
    <lineage>
        <taxon>Eukaryota</taxon>
        <taxon>Metazoa</taxon>
        <taxon>Ecdysozoa</taxon>
        <taxon>Nematoda</taxon>
        <taxon>Chromadorea</taxon>
        <taxon>Plectida</taxon>
        <taxon>Plectina</taxon>
        <taxon>Plectoidea</taxon>
        <taxon>Plectidae</taxon>
        <taxon>Plectus</taxon>
    </lineage>
</organism>
<dbReference type="InterPro" id="IPR038584">
    <property type="entry name" value="Ribosomal_bL33_sf"/>
</dbReference>